<dbReference type="InterPro" id="IPR001989">
    <property type="entry name" value="Radical_activat_CS"/>
</dbReference>
<dbReference type="InterPro" id="IPR017900">
    <property type="entry name" value="4Fe4S_Fe_S_CS"/>
</dbReference>
<keyword evidence="13" id="KW-1185">Reference proteome</keyword>
<evidence type="ECO:0000256" key="1">
    <source>
        <dbReference type="ARBA" id="ARBA00001966"/>
    </source>
</evidence>
<dbReference type="GO" id="GO:0051539">
    <property type="term" value="F:4 iron, 4 sulfur cluster binding"/>
    <property type="evidence" value="ECO:0007669"/>
    <property type="project" value="UniProtKB-KW"/>
</dbReference>
<feature type="domain" description="Radical SAM core" evidence="11">
    <location>
        <begin position="22"/>
        <end position="304"/>
    </location>
</feature>
<dbReference type="PROSITE" id="PS00198">
    <property type="entry name" value="4FE4S_FER_1"/>
    <property type="match status" value="1"/>
</dbReference>
<evidence type="ECO:0000313" key="13">
    <source>
        <dbReference type="Proteomes" id="UP000320776"/>
    </source>
</evidence>
<name>A0A517DNT0_9FIRM</name>
<evidence type="ECO:0000256" key="3">
    <source>
        <dbReference type="ARBA" id="ARBA00022485"/>
    </source>
</evidence>
<dbReference type="GO" id="GO:0016491">
    <property type="term" value="F:oxidoreductase activity"/>
    <property type="evidence" value="ECO:0007669"/>
    <property type="project" value="UniProtKB-KW"/>
</dbReference>
<dbReference type="Pfam" id="PF04055">
    <property type="entry name" value="Radical_SAM"/>
    <property type="match status" value="1"/>
</dbReference>
<dbReference type="Pfam" id="PF13353">
    <property type="entry name" value="Fer4_12"/>
    <property type="match status" value="1"/>
</dbReference>
<dbReference type="EMBL" id="CP036259">
    <property type="protein sequence ID" value="QDR79023.1"/>
    <property type="molecule type" value="Genomic_DNA"/>
</dbReference>
<evidence type="ECO:0000256" key="2">
    <source>
        <dbReference type="ARBA" id="ARBA00009777"/>
    </source>
</evidence>
<evidence type="ECO:0000256" key="6">
    <source>
        <dbReference type="ARBA" id="ARBA00023002"/>
    </source>
</evidence>
<dbReference type="PIRSF" id="PIRSF000371">
    <property type="entry name" value="PFL_act_enz"/>
    <property type="match status" value="1"/>
</dbReference>
<dbReference type="InterPro" id="IPR012839">
    <property type="entry name" value="Organic_radical_activase"/>
</dbReference>
<dbReference type="InterPro" id="IPR013785">
    <property type="entry name" value="Aldolase_TIM"/>
</dbReference>
<dbReference type="NCBIfam" id="TIGR02494">
    <property type="entry name" value="PFLE_PFLC"/>
    <property type="match status" value="1"/>
</dbReference>
<dbReference type="AlphaFoldDB" id="A0A517DNT0"/>
<comment type="cofactor">
    <cofactor evidence="1">
        <name>[4Fe-4S] cluster</name>
        <dbReference type="ChEBI" id="CHEBI:49883"/>
    </cofactor>
</comment>
<comment type="catalytic activity">
    <reaction evidence="9">
        <text>glycyl-[protein] + reduced [flavodoxin] + S-adenosyl-L-methionine = glycin-2-yl radical-[protein] + semiquinone [flavodoxin] + 5'-deoxyadenosine + L-methionine + H(+)</text>
        <dbReference type="Rhea" id="RHEA:61976"/>
        <dbReference type="Rhea" id="RHEA-COMP:10622"/>
        <dbReference type="Rhea" id="RHEA-COMP:14480"/>
        <dbReference type="Rhea" id="RHEA-COMP:15993"/>
        <dbReference type="Rhea" id="RHEA-COMP:15994"/>
        <dbReference type="ChEBI" id="CHEBI:15378"/>
        <dbReference type="ChEBI" id="CHEBI:17319"/>
        <dbReference type="ChEBI" id="CHEBI:29947"/>
        <dbReference type="ChEBI" id="CHEBI:32722"/>
        <dbReference type="ChEBI" id="CHEBI:57618"/>
        <dbReference type="ChEBI" id="CHEBI:57844"/>
        <dbReference type="ChEBI" id="CHEBI:59789"/>
        <dbReference type="ChEBI" id="CHEBI:140311"/>
    </reaction>
</comment>
<evidence type="ECO:0000256" key="4">
    <source>
        <dbReference type="ARBA" id="ARBA00022691"/>
    </source>
</evidence>
<keyword evidence="5" id="KW-0479">Metal-binding</keyword>
<dbReference type="InterPro" id="IPR040074">
    <property type="entry name" value="BssD/PflA/YjjW"/>
</dbReference>
<dbReference type="SFLD" id="SFLDG01118">
    <property type="entry name" value="activating_enzymes__group_2"/>
    <property type="match status" value="1"/>
</dbReference>
<gene>
    <name evidence="12" type="primary">csdA</name>
    <name evidence="12" type="ORF">SPTER_02750</name>
</gene>
<dbReference type="Gene3D" id="3.30.70.20">
    <property type="match status" value="1"/>
</dbReference>
<dbReference type="InterPro" id="IPR058240">
    <property type="entry name" value="rSAM_sf"/>
</dbReference>
<dbReference type="SFLD" id="SFLDS00029">
    <property type="entry name" value="Radical_SAM"/>
    <property type="match status" value="1"/>
</dbReference>
<keyword evidence="8" id="KW-0411">Iron-sulfur</keyword>
<dbReference type="OrthoDB" id="9782387at2"/>
<dbReference type="InterPro" id="IPR007197">
    <property type="entry name" value="rSAM"/>
</dbReference>
<reference evidence="12 13" key="1">
    <citation type="submission" date="2019-02" db="EMBL/GenBank/DDBJ databases">
        <title>Closed genome of Sporomusa termitida DSM 4440.</title>
        <authorList>
            <person name="Poehlein A."/>
            <person name="Daniel R."/>
        </authorList>
    </citation>
    <scope>NUCLEOTIDE SEQUENCE [LARGE SCALE GENOMIC DNA]</scope>
    <source>
        <strain evidence="12 13">DSM 4440</strain>
    </source>
</reference>
<dbReference type="RefSeq" id="WP_144348723.1">
    <property type="nucleotide sequence ID" value="NZ_CP036259.1"/>
</dbReference>
<feature type="domain" description="4Fe-4S ferredoxin-type" evidence="10">
    <location>
        <begin position="86"/>
        <end position="116"/>
    </location>
</feature>
<dbReference type="Gene3D" id="3.20.20.70">
    <property type="entry name" value="Aldolase class I"/>
    <property type="match status" value="1"/>
</dbReference>
<evidence type="ECO:0000259" key="10">
    <source>
        <dbReference type="PROSITE" id="PS51379"/>
    </source>
</evidence>
<dbReference type="PROSITE" id="PS51918">
    <property type="entry name" value="RADICAL_SAM"/>
    <property type="match status" value="1"/>
</dbReference>
<keyword evidence="7" id="KW-0408">Iron</keyword>
<evidence type="ECO:0000256" key="8">
    <source>
        <dbReference type="ARBA" id="ARBA00023014"/>
    </source>
</evidence>
<dbReference type="PANTHER" id="PTHR30352">
    <property type="entry name" value="PYRUVATE FORMATE-LYASE-ACTIVATING ENZYME"/>
    <property type="match status" value="1"/>
</dbReference>
<dbReference type="SUPFAM" id="SSF54862">
    <property type="entry name" value="4Fe-4S ferredoxins"/>
    <property type="match status" value="1"/>
</dbReference>
<dbReference type="PANTHER" id="PTHR30352:SF4">
    <property type="entry name" value="PYRUVATE FORMATE-LYASE 2-ACTIVATING ENZYME"/>
    <property type="match status" value="1"/>
</dbReference>
<dbReference type="PROSITE" id="PS51379">
    <property type="entry name" value="4FE4S_FER_2"/>
    <property type="match status" value="2"/>
</dbReference>
<keyword evidence="3" id="KW-0004">4Fe-4S</keyword>
<protein>
    <submittedName>
        <fullName evidence="12">4-hydroxyphenylacetate decarboxylase activating enzyme</fullName>
        <ecNumber evidence="12">1.97.1.-</ecNumber>
    </submittedName>
</protein>
<keyword evidence="4" id="KW-0949">S-adenosyl-L-methionine</keyword>
<feature type="domain" description="4Fe-4S ferredoxin-type" evidence="10">
    <location>
        <begin position="53"/>
        <end position="85"/>
    </location>
</feature>
<evidence type="ECO:0000256" key="9">
    <source>
        <dbReference type="ARBA" id="ARBA00047365"/>
    </source>
</evidence>
<evidence type="ECO:0000313" key="12">
    <source>
        <dbReference type="EMBL" id="QDR79023.1"/>
    </source>
</evidence>
<dbReference type="KEGG" id="sted:SPTER_02750"/>
<evidence type="ECO:0000259" key="11">
    <source>
        <dbReference type="PROSITE" id="PS51918"/>
    </source>
</evidence>
<dbReference type="SFLD" id="SFLDG01066">
    <property type="entry name" value="organic_radical-activating_enz"/>
    <property type="match status" value="1"/>
</dbReference>
<dbReference type="InterPro" id="IPR034457">
    <property type="entry name" value="Organic_radical-activating"/>
</dbReference>
<comment type="similarity">
    <text evidence="2">Belongs to the organic radical-activating enzymes family.</text>
</comment>
<proteinExistence type="inferred from homology"/>
<dbReference type="EC" id="1.97.1.-" evidence="12"/>
<dbReference type="Proteomes" id="UP000320776">
    <property type="component" value="Chromosome"/>
</dbReference>
<dbReference type="GO" id="GO:0046872">
    <property type="term" value="F:metal ion binding"/>
    <property type="evidence" value="ECO:0007669"/>
    <property type="project" value="UniProtKB-KW"/>
</dbReference>
<accession>A0A517DNT0</accession>
<dbReference type="SUPFAM" id="SSF102114">
    <property type="entry name" value="Radical SAM enzymes"/>
    <property type="match status" value="1"/>
</dbReference>
<evidence type="ECO:0000256" key="7">
    <source>
        <dbReference type="ARBA" id="ARBA00023004"/>
    </source>
</evidence>
<dbReference type="InterPro" id="IPR017896">
    <property type="entry name" value="4Fe4S_Fe-S-bd"/>
</dbReference>
<dbReference type="PROSITE" id="PS01087">
    <property type="entry name" value="RADICAL_ACTIVATING"/>
    <property type="match status" value="1"/>
</dbReference>
<evidence type="ECO:0000256" key="5">
    <source>
        <dbReference type="ARBA" id="ARBA00022723"/>
    </source>
</evidence>
<keyword evidence="6 12" id="KW-0560">Oxidoreductase</keyword>
<organism evidence="12 13">
    <name type="scientific">Sporomusa termitida</name>
    <dbReference type="NCBI Taxonomy" id="2377"/>
    <lineage>
        <taxon>Bacteria</taxon>
        <taxon>Bacillati</taxon>
        <taxon>Bacillota</taxon>
        <taxon>Negativicutes</taxon>
        <taxon>Selenomonadales</taxon>
        <taxon>Sporomusaceae</taxon>
        <taxon>Sporomusa</taxon>
    </lineage>
</organism>
<sequence length="310" mass="34721">MLTNDTNGSSGYVFNIQRYSLHDGLGIRTVVFLKGCPLQCRWCSNPESQRYTPELAYNRSKCIGYEACSRCQTVCEYAAVAKSQDGMMTINRDKCRQCHRCADKCPAKALHTFGRQMSVADILTVVEADSAFYMRSGGGLTISGGEPLVQADFVISILKETKRKRIDATIETCGYAPWADLSRVGAYLKTIIFDIKSMDPNKHKEFTGRNNDLILTNLTGLRRAYPQLQILVRTPLIPGFNDSEQDIGAILDFIKGWPNTSYELLSYHRLGQQKYGYLGRDYPMGDSQLDNGKLQTINAYIKSRTGRGLA</sequence>